<protein>
    <submittedName>
        <fullName evidence="1">Uncharacterized protein</fullName>
    </submittedName>
</protein>
<proteinExistence type="predicted"/>
<evidence type="ECO:0000313" key="1">
    <source>
        <dbReference type="EMBL" id="KAJ7320293.1"/>
    </source>
</evidence>
<name>A0A9Q0XNC6_9SAUR</name>
<dbReference type="EMBL" id="JAPFRF010000010">
    <property type="protein sequence ID" value="KAJ7320293.1"/>
    <property type="molecule type" value="Genomic_DNA"/>
</dbReference>
<keyword evidence="2" id="KW-1185">Reference proteome</keyword>
<gene>
    <name evidence="1" type="ORF">JRQ81_019804</name>
</gene>
<dbReference type="AlphaFoldDB" id="A0A9Q0XNC6"/>
<sequence>MALCVPSVQQMSMPVRPCVRLPLNLFVAVQLGREDMAMKNQKIAQLLHESEHWVPSRIPLVFEPHFSSPPLACHTKSMMEWPSMDICINCEQYLLRILSPKPPSRKRSLSWTELN</sequence>
<accession>A0A9Q0XNC6</accession>
<comment type="caution">
    <text evidence="1">The sequence shown here is derived from an EMBL/GenBank/DDBJ whole genome shotgun (WGS) entry which is preliminary data.</text>
</comment>
<evidence type="ECO:0000313" key="2">
    <source>
        <dbReference type="Proteomes" id="UP001142489"/>
    </source>
</evidence>
<reference evidence="1" key="1">
    <citation type="journal article" date="2023" name="DNA Res.">
        <title>Chromosome-level genome assembly of Phrynocephalus forsythii using third-generation DNA sequencing and Hi-C analysis.</title>
        <authorList>
            <person name="Qi Y."/>
            <person name="Zhao W."/>
            <person name="Zhao Y."/>
            <person name="Niu C."/>
            <person name="Cao S."/>
            <person name="Zhang Y."/>
        </authorList>
    </citation>
    <scope>NUCLEOTIDE SEQUENCE</scope>
    <source>
        <tissue evidence="1">Muscle</tissue>
    </source>
</reference>
<dbReference type="Proteomes" id="UP001142489">
    <property type="component" value="Unassembled WGS sequence"/>
</dbReference>
<organism evidence="1 2">
    <name type="scientific">Phrynocephalus forsythii</name>
    <dbReference type="NCBI Taxonomy" id="171643"/>
    <lineage>
        <taxon>Eukaryota</taxon>
        <taxon>Metazoa</taxon>
        <taxon>Chordata</taxon>
        <taxon>Craniata</taxon>
        <taxon>Vertebrata</taxon>
        <taxon>Euteleostomi</taxon>
        <taxon>Lepidosauria</taxon>
        <taxon>Squamata</taxon>
        <taxon>Bifurcata</taxon>
        <taxon>Unidentata</taxon>
        <taxon>Episquamata</taxon>
        <taxon>Toxicofera</taxon>
        <taxon>Iguania</taxon>
        <taxon>Acrodonta</taxon>
        <taxon>Agamidae</taxon>
        <taxon>Agaminae</taxon>
        <taxon>Phrynocephalus</taxon>
    </lineage>
</organism>